<evidence type="ECO:0000313" key="3">
    <source>
        <dbReference type="Proteomes" id="UP000002457"/>
    </source>
</evidence>
<dbReference type="InterPro" id="IPR002798">
    <property type="entry name" value="SpoIIM-like"/>
</dbReference>
<evidence type="ECO:0008006" key="4">
    <source>
        <dbReference type="Google" id="ProtNLM"/>
    </source>
</evidence>
<sequence>MSERPLNRYIIFAAALFFTSFIVGIVMVRLDPSIGTSMIAAFRDQVVKQIMNDQTGILCLKILLNNLVACLVLFLGGVTAGIISLVVLGANGVLIGAVLEMVRSQRGVLYVAAAILPHGIFEIPAFLISAALGFMLAGALVGDWHGNEDAGDTTRRLGRIFLSVVVPLIVVAAFVEAFITPQIIHLVS</sequence>
<protein>
    <recommendedName>
        <fullName evidence="4">Stage II sporulation protein M</fullName>
    </recommendedName>
</protein>
<dbReference type="RefSeq" id="WP_012617617.1">
    <property type="nucleotide sequence ID" value="NC_011832.1"/>
</dbReference>
<evidence type="ECO:0000313" key="2">
    <source>
        <dbReference type="EMBL" id="ACL16298.1"/>
    </source>
</evidence>
<name>B8GGP3_METPE</name>
<feature type="transmembrane region" description="Helical" evidence="1">
    <location>
        <begin position="6"/>
        <end position="28"/>
    </location>
</feature>
<dbReference type="eggNOG" id="arCOG01994">
    <property type="taxonomic scope" value="Archaea"/>
</dbReference>
<accession>B8GGP3</accession>
<dbReference type="STRING" id="521011.Mpal_0946"/>
<feature type="transmembrane region" description="Helical" evidence="1">
    <location>
        <begin position="109"/>
        <end position="140"/>
    </location>
</feature>
<keyword evidence="3" id="KW-1185">Reference proteome</keyword>
<feature type="transmembrane region" description="Helical" evidence="1">
    <location>
        <begin position="82"/>
        <end position="102"/>
    </location>
</feature>
<dbReference type="Pfam" id="PF01944">
    <property type="entry name" value="SpoIIM"/>
    <property type="match status" value="1"/>
</dbReference>
<dbReference type="KEGG" id="mpl:Mpal_0946"/>
<dbReference type="OrthoDB" id="86288at2157"/>
<organism evidence="2 3">
    <name type="scientific">Methanosphaerula palustris (strain ATCC BAA-1556 / DSM 19958 / E1-9c)</name>
    <dbReference type="NCBI Taxonomy" id="521011"/>
    <lineage>
        <taxon>Archaea</taxon>
        <taxon>Methanobacteriati</taxon>
        <taxon>Methanobacteriota</taxon>
        <taxon>Stenosarchaea group</taxon>
        <taxon>Methanomicrobia</taxon>
        <taxon>Methanomicrobiales</taxon>
        <taxon>Methanoregulaceae</taxon>
        <taxon>Methanosphaerula</taxon>
    </lineage>
</organism>
<keyword evidence="1" id="KW-0812">Transmembrane</keyword>
<keyword evidence="1" id="KW-0472">Membrane</keyword>
<dbReference type="PANTHER" id="PTHR35337">
    <property type="entry name" value="SLR1478 PROTEIN"/>
    <property type="match status" value="1"/>
</dbReference>
<dbReference type="GeneID" id="7272439"/>
<reference evidence="2 3" key="1">
    <citation type="journal article" date="2015" name="Genome Announc.">
        <title>Complete Genome Sequence of Methanosphaerula palustris E1-9CT, a Hydrogenotrophic Methanogen Isolated from a Minerotrophic Fen Peatland.</title>
        <authorList>
            <person name="Cadillo-Quiroz H."/>
            <person name="Browne P."/>
            <person name="Kyrpides N."/>
            <person name="Woyke T."/>
            <person name="Goodwin L."/>
            <person name="Detter C."/>
            <person name="Yavitt J.B."/>
            <person name="Zinder S.H."/>
        </authorList>
    </citation>
    <scope>NUCLEOTIDE SEQUENCE [LARGE SCALE GENOMIC DNA]</scope>
    <source>
        <strain evidence="3">ATCC BAA-1556 / DSM 19958 / E1-9c</strain>
    </source>
</reference>
<evidence type="ECO:0000256" key="1">
    <source>
        <dbReference type="SAM" id="Phobius"/>
    </source>
</evidence>
<keyword evidence="1" id="KW-1133">Transmembrane helix</keyword>
<dbReference type="AlphaFoldDB" id="B8GGP3"/>
<dbReference type="EMBL" id="CP001338">
    <property type="protein sequence ID" value="ACL16298.1"/>
    <property type="molecule type" value="Genomic_DNA"/>
</dbReference>
<feature type="transmembrane region" description="Helical" evidence="1">
    <location>
        <begin position="160"/>
        <end position="179"/>
    </location>
</feature>
<proteinExistence type="predicted"/>
<dbReference type="HOGENOM" id="CLU_099320_1_0_2"/>
<dbReference type="PANTHER" id="PTHR35337:SF1">
    <property type="entry name" value="SLR1478 PROTEIN"/>
    <property type="match status" value="1"/>
</dbReference>
<gene>
    <name evidence="2" type="ordered locus">Mpal_0946</name>
</gene>
<dbReference type="Proteomes" id="UP000002457">
    <property type="component" value="Chromosome"/>
</dbReference>